<dbReference type="Pfam" id="PF00814">
    <property type="entry name" value="TsaD"/>
    <property type="match status" value="1"/>
</dbReference>
<dbReference type="InterPro" id="IPR022496">
    <property type="entry name" value="T6A_TsaB"/>
</dbReference>
<evidence type="ECO:0000256" key="1">
    <source>
        <dbReference type="SAM" id="MobiDB-lite"/>
    </source>
</evidence>
<protein>
    <submittedName>
        <fullName evidence="3">Peptidase M22, glycoprotease</fullName>
    </submittedName>
</protein>
<dbReference type="Gene3D" id="3.30.420.40">
    <property type="match status" value="2"/>
</dbReference>
<dbReference type="RefSeq" id="WP_011391510.1">
    <property type="nucleotide sequence ID" value="NC_007643.1"/>
</dbReference>
<proteinExistence type="predicted"/>
<dbReference type="HOGENOM" id="CLU_064886_3_0_5"/>
<accession>Q2RMT8</accession>
<dbReference type="SUPFAM" id="SSF53067">
    <property type="entry name" value="Actin-like ATPase domain"/>
    <property type="match status" value="1"/>
</dbReference>
<dbReference type="KEGG" id="rru:Rru_A3763"/>
<dbReference type="EMBL" id="CP000230">
    <property type="protein sequence ID" value="ABC24557.1"/>
    <property type="molecule type" value="Genomic_DNA"/>
</dbReference>
<dbReference type="PANTHER" id="PTHR11735:SF11">
    <property type="entry name" value="TRNA THREONYLCARBAMOYLADENOSINE BIOSYNTHESIS PROTEIN TSAB"/>
    <property type="match status" value="1"/>
</dbReference>
<dbReference type="eggNOG" id="COG1214">
    <property type="taxonomic scope" value="Bacteria"/>
</dbReference>
<dbReference type="InterPro" id="IPR043129">
    <property type="entry name" value="ATPase_NBD"/>
</dbReference>
<keyword evidence="4" id="KW-1185">Reference proteome</keyword>
<feature type="region of interest" description="Disordered" evidence="1">
    <location>
        <begin position="209"/>
        <end position="232"/>
    </location>
</feature>
<dbReference type="InterPro" id="IPR000905">
    <property type="entry name" value="Gcp-like_dom"/>
</dbReference>
<evidence type="ECO:0000259" key="2">
    <source>
        <dbReference type="Pfam" id="PF00814"/>
    </source>
</evidence>
<dbReference type="GO" id="GO:0005829">
    <property type="term" value="C:cytosol"/>
    <property type="evidence" value="ECO:0007669"/>
    <property type="project" value="TreeGrafter"/>
</dbReference>
<dbReference type="NCBIfam" id="TIGR03725">
    <property type="entry name" value="T6A_YeaZ"/>
    <property type="match status" value="1"/>
</dbReference>
<dbReference type="GO" id="GO:0002949">
    <property type="term" value="P:tRNA threonylcarbamoyladenosine modification"/>
    <property type="evidence" value="ECO:0007669"/>
    <property type="project" value="InterPro"/>
</dbReference>
<dbReference type="AlphaFoldDB" id="Q2RMT8"/>
<dbReference type="EnsemblBacteria" id="ABC24557">
    <property type="protein sequence ID" value="ABC24557"/>
    <property type="gene ID" value="Rru_A3763"/>
</dbReference>
<feature type="domain" description="Gcp-like" evidence="2">
    <location>
        <begin position="44"/>
        <end position="136"/>
    </location>
</feature>
<name>Q2RMT8_RHORT</name>
<dbReference type="PATRIC" id="fig|269796.9.peg.3886"/>
<dbReference type="STRING" id="269796.Rru_A3763"/>
<dbReference type="Proteomes" id="UP000001929">
    <property type="component" value="Chromosome"/>
</dbReference>
<dbReference type="PhylomeDB" id="Q2RMT8"/>
<reference evidence="3 4" key="1">
    <citation type="journal article" date="2011" name="Stand. Genomic Sci.">
        <title>Complete genome sequence of Rhodospirillum rubrum type strain (S1).</title>
        <authorList>
            <person name="Munk A.C."/>
            <person name="Copeland A."/>
            <person name="Lucas S."/>
            <person name="Lapidus A."/>
            <person name="Del Rio T.G."/>
            <person name="Barry K."/>
            <person name="Detter J.C."/>
            <person name="Hammon N."/>
            <person name="Israni S."/>
            <person name="Pitluck S."/>
            <person name="Brettin T."/>
            <person name="Bruce D."/>
            <person name="Han C."/>
            <person name="Tapia R."/>
            <person name="Gilna P."/>
            <person name="Schmutz J."/>
            <person name="Larimer F."/>
            <person name="Land M."/>
            <person name="Kyrpides N.C."/>
            <person name="Mavromatis K."/>
            <person name="Richardson P."/>
            <person name="Rohde M."/>
            <person name="Goker M."/>
            <person name="Klenk H.P."/>
            <person name="Zhang Y."/>
            <person name="Roberts G.P."/>
            <person name="Reslewic S."/>
            <person name="Schwartz D.C."/>
        </authorList>
    </citation>
    <scope>NUCLEOTIDE SEQUENCE [LARGE SCALE GENOMIC DNA]</scope>
    <source>
        <strain evidence="4">ATCC 11170 / ATH 1.1.1 / DSM 467 / LMG 4362 / NCIMB 8255 / S1</strain>
    </source>
</reference>
<dbReference type="PANTHER" id="PTHR11735">
    <property type="entry name" value="TRNA N6-ADENOSINE THREONYLCARBAMOYLTRANSFERASE"/>
    <property type="match status" value="1"/>
</dbReference>
<evidence type="ECO:0000313" key="3">
    <source>
        <dbReference type="EMBL" id="ABC24557.1"/>
    </source>
</evidence>
<evidence type="ECO:0000313" key="4">
    <source>
        <dbReference type="Proteomes" id="UP000001929"/>
    </source>
</evidence>
<organism evidence="3 4">
    <name type="scientific">Rhodospirillum rubrum (strain ATCC 11170 / ATH 1.1.1 / DSM 467 / LMG 4362 / NCIMB 8255 / S1)</name>
    <dbReference type="NCBI Taxonomy" id="269796"/>
    <lineage>
        <taxon>Bacteria</taxon>
        <taxon>Pseudomonadati</taxon>
        <taxon>Pseudomonadota</taxon>
        <taxon>Alphaproteobacteria</taxon>
        <taxon>Rhodospirillales</taxon>
        <taxon>Rhodospirillaceae</taxon>
        <taxon>Rhodospirillum</taxon>
    </lineage>
</organism>
<sequence length="232" mass="23321">MSLSAAKPDGGPPTVLAIDTALAACSVAVVAADRPAVSRHQPMARGQAEVLMPMIAEVMAAAGLGYGDLDLIAVTSGPGSFTGLRVGLATARGLALACGRPAAGIAVPMVLADAALAQAPDRPALVLLDNRRGEVHGQSFHGRDDRGLPLAAGPLLTLDLDAARALLGEGPTTLAGDGAALLGCAVAPGLIFADPLRLADLAARGLGERPPRPLYLRPPDAIAPRDGGRLRP</sequence>
<gene>
    <name evidence="3" type="ordered locus">Rru_A3763</name>
</gene>